<dbReference type="STRING" id="690850.Desaf_2047"/>
<dbReference type="GO" id="GO:0016020">
    <property type="term" value="C:membrane"/>
    <property type="evidence" value="ECO:0007669"/>
    <property type="project" value="UniProtKB-SubCell"/>
</dbReference>
<feature type="transmembrane region" description="Helical" evidence="5">
    <location>
        <begin position="28"/>
        <end position="44"/>
    </location>
</feature>
<keyword evidence="2 5" id="KW-0812">Transmembrane</keyword>
<dbReference type="AlphaFoldDB" id="F3Z3K4"/>
<dbReference type="Proteomes" id="UP000007844">
    <property type="component" value="Chromosome"/>
</dbReference>
<dbReference type="InterPro" id="IPR052719">
    <property type="entry name" value="CvpA-like"/>
</dbReference>
<comment type="subcellular location">
    <subcellularLocation>
        <location evidence="1">Membrane</location>
        <topology evidence="1">Multi-pass membrane protein</topology>
    </subcellularLocation>
</comment>
<dbReference type="PANTHER" id="PTHR36926">
    <property type="entry name" value="COLICIN V PRODUCTION PROTEIN"/>
    <property type="match status" value="1"/>
</dbReference>
<name>F3Z3K4_DESAF</name>
<evidence type="ECO:0000313" key="6">
    <source>
        <dbReference type="EMBL" id="EGJ50376.1"/>
    </source>
</evidence>
<dbReference type="GO" id="GO:0009403">
    <property type="term" value="P:toxin biosynthetic process"/>
    <property type="evidence" value="ECO:0007669"/>
    <property type="project" value="InterPro"/>
</dbReference>
<evidence type="ECO:0000256" key="1">
    <source>
        <dbReference type="ARBA" id="ARBA00004141"/>
    </source>
</evidence>
<reference evidence="6 7" key="1">
    <citation type="journal article" date="2011" name="J. Bacteriol.">
        <title>Genome sequence of the mercury-methylating and pleomorphic Desulfovibrio africanus Strain Walvis Bay.</title>
        <authorList>
            <person name="Brown S.D."/>
            <person name="Wall J.D."/>
            <person name="Kucken A.M."/>
            <person name="Gilmour C.C."/>
            <person name="Podar M."/>
            <person name="Brandt C.C."/>
            <person name="Teshima H."/>
            <person name="Detter J.C."/>
            <person name="Han C.S."/>
            <person name="Land M.L."/>
            <person name="Lucas S."/>
            <person name="Han J."/>
            <person name="Pennacchio L."/>
            <person name="Nolan M."/>
            <person name="Pitluck S."/>
            <person name="Woyke T."/>
            <person name="Goodwin L."/>
            <person name="Palumbo A.V."/>
            <person name="Elias D.A."/>
        </authorList>
    </citation>
    <scope>NUCLEOTIDE SEQUENCE [LARGE SCALE GENOMIC DNA]</scope>
    <source>
        <strain evidence="6 7">Walvis Bay</strain>
    </source>
</reference>
<evidence type="ECO:0000313" key="7">
    <source>
        <dbReference type="Proteomes" id="UP000007844"/>
    </source>
</evidence>
<proteinExistence type="predicted"/>
<protein>
    <submittedName>
        <fullName evidence="6">Colicin V production protein</fullName>
    </submittedName>
</protein>
<keyword evidence="4 5" id="KW-0472">Membrane</keyword>
<keyword evidence="3 5" id="KW-1133">Transmembrane helix</keyword>
<evidence type="ECO:0000256" key="2">
    <source>
        <dbReference type="ARBA" id="ARBA00022692"/>
    </source>
</evidence>
<dbReference type="KEGG" id="daf:Desaf_2047"/>
<evidence type="ECO:0000256" key="3">
    <source>
        <dbReference type="ARBA" id="ARBA00022989"/>
    </source>
</evidence>
<dbReference type="eggNOG" id="COG1286">
    <property type="taxonomic scope" value="Bacteria"/>
</dbReference>
<dbReference type="EMBL" id="CP003221">
    <property type="protein sequence ID" value="EGJ50376.1"/>
    <property type="molecule type" value="Genomic_DNA"/>
</dbReference>
<accession>F3Z3K4</accession>
<dbReference type="RefSeq" id="WP_014260121.1">
    <property type="nucleotide sequence ID" value="NC_016629.1"/>
</dbReference>
<dbReference type="HOGENOM" id="CLU_092720_4_1_7"/>
<feature type="transmembrane region" description="Helical" evidence="5">
    <location>
        <begin position="100"/>
        <end position="123"/>
    </location>
</feature>
<dbReference type="Pfam" id="PF02674">
    <property type="entry name" value="Colicin_V"/>
    <property type="match status" value="1"/>
</dbReference>
<dbReference type="InterPro" id="IPR003825">
    <property type="entry name" value="Colicin-V_CvpA"/>
</dbReference>
<sequence length="179" mass="19292">MNILDIVLVLILAFFTIRGFLRGLLMELAAITGLILGFWVANSHSDLLLPIVGRAMNDPTTAHIVAYILTLLAVMLAVWLIGFLLRTALKAGKLSGMDHLFGSIFGFIKGALLGAILVMVLIVNSSDSGVLRESTLQPYLGGVSDWLADYLPNSLKKVYHDNAAGLRRAADGFTLQNPA</sequence>
<gene>
    <name evidence="6" type="ORF">Desaf_2047</name>
</gene>
<evidence type="ECO:0000256" key="5">
    <source>
        <dbReference type="SAM" id="Phobius"/>
    </source>
</evidence>
<feature type="transmembrane region" description="Helical" evidence="5">
    <location>
        <begin position="64"/>
        <end position="88"/>
    </location>
</feature>
<dbReference type="PANTHER" id="PTHR36926:SF1">
    <property type="entry name" value="COLICIN V PRODUCTION PROTEIN"/>
    <property type="match status" value="1"/>
</dbReference>
<keyword evidence="7" id="KW-1185">Reference proteome</keyword>
<evidence type="ECO:0000256" key="4">
    <source>
        <dbReference type="ARBA" id="ARBA00023136"/>
    </source>
</evidence>
<organism evidence="6 7">
    <name type="scientific">Desulfocurvibacter africanus subsp. africanus str. Walvis Bay</name>
    <dbReference type="NCBI Taxonomy" id="690850"/>
    <lineage>
        <taxon>Bacteria</taxon>
        <taxon>Pseudomonadati</taxon>
        <taxon>Thermodesulfobacteriota</taxon>
        <taxon>Desulfovibrionia</taxon>
        <taxon>Desulfovibrionales</taxon>
        <taxon>Desulfovibrionaceae</taxon>
        <taxon>Desulfocurvibacter</taxon>
    </lineage>
</organism>